<keyword evidence="2" id="KW-1185">Reference proteome</keyword>
<dbReference type="Proteomes" id="UP000652761">
    <property type="component" value="Unassembled WGS sequence"/>
</dbReference>
<reference evidence="1" key="1">
    <citation type="submission" date="2017-07" db="EMBL/GenBank/DDBJ databases">
        <title>Taro Niue Genome Assembly and Annotation.</title>
        <authorList>
            <person name="Atibalentja N."/>
            <person name="Keating K."/>
            <person name="Fields C.J."/>
        </authorList>
    </citation>
    <scope>NUCLEOTIDE SEQUENCE</scope>
    <source>
        <strain evidence="1">Niue_2</strain>
        <tissue evidence="1">Leaf</tissue>
    </source>
</reference>
<proteinExistence type="predicted"/>
<dbReference type="EMBL" id="NMUH01004194">
    <property type="protein sequence ID" value="MQM08727.1"/>
    <property type="molecule type" value="Genomic_DNA"/>
</dbReference>
<sequence length="177" mass="19879">MNSFRARTVTPLHETTLDVTEQHVRAPTWVTCSESISKGFRAGSLASRTPNGHRSHNSSRYARASRRLFRHDLPNVTHVGLYASAYKGTGTVPCNGTFSSVREHILAFRNPLPHKLSTDLGIGGFPRFSPGLLIPFWFCRSSSSPAIVFPLLFQWRPVWLRSKQDHATTLCNYILTI</sequence>
<evidence type="ECO:0000313" key="2">
    <source>
        <dbReference type="Proteomes" id="UP000652761"/>
    </source>
</evidence>
<dbReference type="AlphaFoldDB" id="A0A843WLU3"/>
<comment type="caution">
    <text evidence="1">The sequence shown here is derived from an EMBL/GenBank/DDBJ whole genome shotgun (WGS) entry which is preliminary data.</text>
</comment>
<gene>
    <name evidence="1" type="ORF">Taro_041586</name>
</gene>
<organism evidence="1 2">
    <name type="scientific">Colocasia esculenta</name>
    <name type="common">Wild taro</name>
    <name type="synonym">Arum esculentum</name>
    <dbReference type="NCBI Taxonomy" id="4460"/>
    <lineage>
        <taxon>Eukaryota</taxon>
        <taxon>Viridiplantae</taxon>
        <taxon>Streptophyta</taxon>
        <taxon>Embryophyta</taxon>
        <taxon>Tracheophyta</taxon>
        <taxon>Spermatophyta</taxon>
        <taxon>Magnoliopsida</taxon>
        <taxon>Liliopsida</taxon>
        <taxon>Araceae</taxon>
        <taxon>Aroideae</taxon>
        <taxon>Colocasieae</taxon>
        <taxon>Colocasia</taxon>
    </lineage>
</organism>
<name>A0A843WLU3_COLES</name>
<accession>A0A843WLU3</accession>
<protein>
    <submittedName>
        <fullName evidence="1">Uncharacterized protein</fullName>
    </submittedName>
</protein>
<evidence type="ECO:0000313" key="1">
    <source>
        <dbReference type="EMBL" id="MQM08727.1"/>
    </source>
</evidence>